<reference evidence="2" key="2">
    <citation type="submission" date="2023-05" db="EMBL/GenBank/DDBJ databases">
        <authorList>
            <consortium name="Lawrence Berkeley National Laboratory"/>
            <person name="Steindorff A."/>
            <person name="Hensen N."/>
            <person name="Bonometti L."/>
            <person name="Westerberg I."/>
            <person name="Brannstrom I.O."/>
            <person name="Guillou S."/>
            <person name="Cros-Aarteil S."/>
            <person name="Calhoun S."/>
            <person name="Haridas S."/>
            <person name="Kuo A."/>
            <person name="Mondo S."/>
            <person name="Pangilinan J."/>
            <person name="Riley R."/>
            <person name="Labutti K."/>
            <person name="Andreopoulos B."/>
            <person name="Lipzen A."/>
            <person name="Chen C."/>
            <person name="Yanf M."/>
            <person name="Daum C."/>
            <person name="Ng V."/>
            <person name="Clum A."/>
            <person name="Ohm R."/>
            <person name="Martin F."/>
            <person name="Silar P."/>
            <person name="Natvig D."/>
            <person name="Lalanne C."/>
            <person name="Gautier V."/>
            <person name="Ament-Velasquez S.L."/>
            <person name="Kruys A."/>
            <person name="Hutchinson M.I."/>
            <person name="Powell A.J."/>
            <person name="Barry K."/>
            <person name="Miller A.N."/>
            <person name="Grigoriev I.V."/>
            <person name="Debuchy R."/>
            <person name="Gladieux P."/>
            <person name="Thoren M.H."/>
            <person name="Johannesson H."/>
        </authorList>
    </citation>
    <scope>NUCLEOTIDE SEQUENCE</scope>
    <source>
        <strain evidence="2">CBS 123565</strain>
    </source>
</reference>
<feature type="compositionally biased region" description="Basic and acidic residues" evidence="1">
    <location>
        <begin position="71"/>
        <end position="93"/>
    </location>
</feature>
<proteinExistence type="predicted"/>
<evidence type="ECO:0000313" key="2">
    <source>
        <dbReference type="EMBL" id="KAK4131076.1"/>
    </source>
</evidence>
<protein>
    <submittedName>
        <fullName evidence="2">Uncharacterized protein</fullName>
    </submittedName>
</protein>
<evidence type="ECO:0000313" key="3">
    <source>
        <dbReference type="Proteomes" id="UP001304895"/>
    </source>
</evidence>
<gene>
    <name evidence="2" type="ORF">BT67DRAFT_169293</name>
</gene>
<sequence length="185" mass="20721">MRRIVVSDHPKHRQRKPSSPKPVLSTLTTAHHTITPPPKKNPPQRKKTNATPRCHPPKPSHPRRPQPRHLGPRENMDPRPTDSHGPPRHDAPRVRRHAGTVPAGVLRLPGARVGGRVGGGDPRCRVQPVVLYRRAGDAGFAPALVGRWVCVCVGRSSHERAGRHLLSLEPLIRGRRRHWVRIELE</sequence>
<dbReference type="AlphaFoldDB" id="A0AAN6ZAP8"/>
<dbReference type="Proteomes" id="UP001304895">
    <property type="component" value="Unassembled WGS sequence"/>
</dbReference>
<organism evidence="2 3">
    <name type="scientific">Trichocladium antarcticum</name>
    <dbReference type="NCBI Taxonomy" id="1450529"/>
    <lineage>
        <taxon>Eukaryota</taxon>
        <taxon>Fungi</taxon>
        <taxon>Dikarya</taxon>
        <taxon>Ascomycota</taxon>
        <taxon>Pezizomycotina</taxon>
        <taxon>Sordariomycetes</taxon>
        <taxon>Sordariomycetidae</taxon>
        <taxon>Sordariales</taxon>
        <taxon>Chaetomiaceae</taxon>
        <taxon>Trichocladium</taxon>
    </lineage>
</organism>
<feature type="compositionally biased region" description="Basic residues" evidence="1">
    <location>
        <begin position="55"/>
        <end position="67"/>
    </location>
</feature>
<dbReference type="EMBL" id="MU853428">
    <property type="protein sequence ID" value="KAK4131076.1"/>
    <property type="molecule type" value="Genomic_DNA"/>
</dbReference>
<keyword evidence="3" id="KW-1185">Reference proteome</keyword>
<comment type="caution">
    <text evidence="2">The sequence shown here is derived from an EMBL/GenBank/DDBJ whole genome shotgun (WGS) entry which is preliminary data.</text>
</comment>
<feature type="region of interest" description="Disordered" evidence="1">
    <location>
        <begin position="1"/>
        <end position="101"/>
    </location>
</feature>
<accession>A0AAN6ZAP8</accession>
<reference evidence="2" key="1">
    <citation type="journal article" date="2023" name="Mol. Phylogenet. Evol.">
        <title>Genome-scale phylogeny and comparative genomics of the fungal order Sordariales.</title>
        <authorList>
            <person name="Hensen N."/>
            <person name="Bonometti L."/>
            <person name="Westerberg I."/>
            <person name="Brannstrom I.O."/>
            <person name="Guillou S."/>
            <person name="Cros-Aarteil S."/>
            <person name="Calhoun S."/>
            <person name="Haridas S."/>
            <person name="Kuo A."/>
            <person name="Mondo S."/>
            <person name="Pangilinan J."/>
            <person name="Riley R."/>
            <person name="LaButti K."/>
            <person name="Andreopoulos B."/>
            <person name="Lipzen A."/>
            <person name="Chen C."/>
            <person name="Yan M."/>
            <person name="Daum C."/>
            <person name="Ng V."/>
            <person name="Clum A."/>
            <person name="Steindorff A."/>
            <person name="Ohm R.A."/>
            <person name="Martin F."/>
            <person name="Silar P."/>
            <person name="Natvig D.O."/>
            <person name="Lalanne C."/>
            <person name="Gautier V."/>
            <person name="Ament-Velasquez S.L."/>
            <person name="Kruys A."/>
            <person name="Hutchinson M.I."/>
            <person name="Powell A.J."/>
            <person name="Barry K."/>
            <person name="Miller A.N."/>
            <person name="Grigoriev I.V."/>
            <person name="Debuchy R."/>
            <person name="Gladieux P."/>
            <person name="Hiltunen Thoren M."/>
            <person name="Johannesson H."/>
        </authorList>
    </citation>
    <scope>NUCLEOTIDE SEQUENCE</scope>
    <source>
        <strain evidence="2">CBS 123565</strain>
    </source>
</reference>
<name>A0AAN6ZAP8_9PEZI</name>
<evidence type="ECO:0000256" key="1">
    <source>
        <dbReference type="SAM" id="MobiDB-lite"/>
    </source>
</evidence>